<protein>
    <submittedName>
        <fullName evidence="1">Uncharacterized protein</fullName>
    </submittedName>
</protein>
<comment type="caution">
    <text evidence="1">The sequence shown here is derived from an EMBL/GenBank/DDBJ whole genome shotgun (WGS) entry which is preliminary data.</text>
</comment>
<dbReference type="AlphaFoldDB" id="A0A1F8EF30"/>
<dbReference type="SUPFAM" id="SSF50494">
    <property type="entry name" value="Trypsin-like serine proteases"/>
    <property type="match status" value="1"/>
</dbReference>
<dbReference type="EMBL" id="MGJB01000012">
    <property type="protein sequence ID" value="OGM98595.1"/>
    <property type="molecule type" value="Genomic_DNA"/>
</dbReference>
<proteinExistence type="predicted"/>
<sequence length="334" mass="37823">MRVFLIRLDSLGLLLYDIFSYLKSETLMIKMLLVFLLFVVYACGPPPADNIYRKEGRFPSGLNVPVAFLTNEWAGKPRILASGWLIDGGNGTLFSAKHFTDTFMNDIIELGANQCKVFLSGRVYTCVVVQVPPLRDAVILKIFEPFNSAELLTPYKIATTKLRIGDAVFIQGFHPHPSEITTSNATEGFKDLILPIFRTFYELREADPARQREVVFDNLEAVVVDVDVHINTDENESSPEKELKFRTNEYIKVITKRNHKFSFGGLSGGVVIKVNKNGEKEAFGIITAERPERLEYDKRDQLISKKALIIVSDTILVTPIYTVNDLYEYARTVR</sequence>
<gene>
    <name evidence="1" type="ORF">A2649_00140</name>
</gene>
<organism evidence="1 2">
    <name type="scientific">Candidatus Yanofskybacteria bacterium RIFCSPHIGHO2_01_FULL_41_26</name>
    <dbReference type="NCBI Taxonomy" id="1802661"/>
    <lineage>
        <taxon>Bacteria</taxon>
        <taxon>Candidatus Yanofskyibacteriota</taxon>
    </lineage>
</organism>
<name>A0A1F8EF30_9BACT</name>
<dbReference type="Proteomes" id="UP000176893">
    <property type="component" value="Unassembled WGS sequence"/>
</dbReference>
<reference evidence="1 2" key="1">
    <citation type="journal article" date="2016" name="Nat. Commun.">
        <title>Thousands of microbial genomes shed light on interconnected biogeochemical processes in an aquifer system.</title>
        <authorList>
            <person name="Anantharaman K."/>
            <person name="Brown C.T."/>
            <person name="Hug L.A."/>
            <person name="Sharon I."/>
            <person name="Castelle C.J."/>
            <person name="Probst A.J."/>
            <person name="Thomas B.C."/>
            <person name="Singh A."/>
            <person name="Wilkins M.J."/>
            <person name="Karaoz U."/>
            <person name="Brodie E.L."/>
            <person name="Williams K.H."/>
            <person name="Hubbard S.S."/>
            <person name="Banfield J.F."/>
        </authorList>
    </citation>
    <scope>NUCLEOTIDE SEQUENCE [LARGE SCALE GENOMIC DNA]</scope>
</reference>
<evidence type="ECO:0000313" key="2">
    <source>
        <dbReference type="Proteomes" id="UP000176893"/>
    </source>
</evidence>
<dbReference type="InterPro" id="IPR009003">
    <property type="entry name" value="Peptidase_S1_PA"/>
</dbReference>
<accession>A0A1F8EF30</accession>
<evidence type="ECO:0000313" key="1">
    <source>
        <dbReference type="EMBL" id="OGM98595.1"/>
    </source>
</evidence>